<protein>
    <recommendedName>
        <fullName evidence="2">Transglycosylase SLT domain 1</fullName>
    </recommendedName>
</protein>
<dbReference type="EMBL" id="LR796726">
    <property type="protein sequence ID" value="CAB4161996.1"/>
    <property type="molecule type" value="Genomic_DNA"/>
</dbReference>
<evidence type="ECO:0008006" key="2">
    <source>
        <dbReference type="Google" id="ProtNLM"/>
    </source>
</evidence>
<evidence type="ECO:0000313" key="1">
    <source>
        <dbReference type="EMBL" id="CAB4161996.1"/>
    </source>
</evidence>
<sequence length="150" mass="17796">MLMDLHMDATLKKRSILNRKAEPPKARLGRRRVWLMLCVIAFTYCFSKDYSQAADNHVMNLKLYALNKFKTYDQFDCYNYIIFRESRWNYKARNGSHYGLGQMRNPMVLGLTPRGQIDLHYKYIGHRYGMVNNEPNACRAAEHLDKKGWH</sequence>
<accession>A0A6J5NWK9</accession>
<name>A0A6J5NWK9_9CAUD</name>
<organism evidence="1">
    <name type="scientific">uncultured Caudovirales phage</name>
    <dbReference type="NCBI Taxonomy" id="2100421"/>
    <lineage>
        <taxon>Viruses</taxon>
        <taxon>Duplodnaviria</taxon>
        <taxon>Heunggongvirae</taxon>
        <taxon>Uroviricota</taxon>
        <taxon>Caudoviricetes</taxon>
        <taxon>Peduoviridae</taxon>
        <taxon>Maltschvirus</taxon>
        <taxon>Maltschvirus maltsch</taxon>
    </lineage>
</organism>
<gene>
    <name evidence="1" type="ORF">UFOVP789_13</name>
</gene>
<proteinExistence type="predicted"/>
<reference evidence="1" key="1">
    <citation type="submission" date="2020-04" db="EMBL/GenBank/DDBJ databases">
        <authorList>
            <person name="Chiriac C."/>
            <person name="Salcher M."/>
            <person name="Ghai R."/>
            <person name="Kavagutti S V."/>
        </authorList>
    </citation>
    <scope>NUCLEOTIDE SEQUENCE</scope>
</reference>